<dbReference type="Proteomes" id="UP000176377">
    <property type="component" value="Unassembled WGS sequence"/>
</dbReference>
<comment type="caution">
    <text evidence="2">The sequence shown here is derived from an EMBL/GenBank/DDBJ whole genome shotgun (WGS) entry which is preliminary data.</text>
</comment>
<name>A0A1F6D8C0_9BACT</name>
<dbReference type="EMBL" id="MFLA01000047">
    <property type="protein sequence ID" value="OGG57689.1"/>
    <property type="molecule type" value="Genomic_DNA"/>
</dbReference>
<protein>
    <submittedName>
        <fullName evidence="2">Uncharacterized protein</fullName>
    </submittedName>
</protein>
<proteinExistence type="predicted"/>
<feature type="signal peptide" evidence="1">
    <location>
        <begin position="1"/>
        <end position="24"/>
    </location>
</feature>
<accession>A0A1F6D8C0</accession>
<organism evidence="2 3">
    <name type="scientific">Candidatus Kaiserbacteria bacterium RIFCSPHIGHO2_01_FULL_56_24</name>
    <dbReference type="NCBI Taxonomy" id="1798487"/>
    <lineage>
        <taxon>Bacteria</taxon>
        <taxon>Candidatus Kaiseribacteriota</taxon>
    </lineage>
</organism>
<keyword evidence="1" id="KW-0732">Signal</keyword>
<gene>
    <name evidence="2" type="ORF">A2765_06135</name>
</gene>
<feature type="chain" id="PRO_5009523784" evidence="1">
    <location>
        <begin position="25"/>
        <end position="223"/>
    </location>
</feature>
<sequence>MAKITAGLIGVILLAGITASAAHADQYFLPGGLCAINSVDNTGKPYTNCPTVEVKVDSPILGYEYKVVKLDGSNAIPRTSPSTFTGPWLVSWLDGEYAFEVKMTKLPAGYQNVFSGTCSATGKYDTKTTCEIKVQPIPGYAEAKAKEEAEKAAAAASAQATAEAAANAALAAKLKPYLDIPAPAVSSPQGERIYTAVEQVQIVELQKMVALLLQILSTLLARH</sequence>
<dbReference type="AlphaFoldDB" id="A0A1F6D8C0"/>
<evidence type="ECO:0000256" key="1">
    <source>
        <dbReference type="SAM" id="SignalP"/>
    </source>
</evidence>
<reference evidence="2 3" key="1">
    <citation type="journal article" date="2016" name="Nat. Commun.">
        <title>Thousands of microbial genomes shed light on interconnected biogeochemical processes in an aquifer system.</title>
        <authorList>
            <person name="Anantharaman K."/>
            <person name="Brown C.T."/>
            <person name="Hug L.A."/>
            <person name="Sharon I."/>
            <person name="Castelle C.J."/>
            <person name="Probst A.J."/>
            <person name="Thomas B.C."/>
            <person name="Singh A."/>
            <person name="Wilkins M.J."/>
            <person name="Karaoz U."/>
            <person name="Brodie E.L."/>
            <person name="Williams K.H."/>
            <person name="Hubbard S.S."/>
            <person name="Banfield J.F."/>
        </authorList>
    </citation>
    <scope>NUCLEOTIDE SEQUENCE [LARGE SCALE GENOMIC DNA]</scope>
</reference>
<evidence type="ECO:0000313" key="2">
    <source>
        <dbReference type="EMBL" id="OGG57689.1"/>
    </source>
</evidence>
<evidence type="ECO:0000313" key="3">
    <source>
        <dbReference type="Proteomes" id="UP000176377"/>
    </source>
</evidence>